<evidence type="ECO:0000256" key="1">
    <source>
        <dbReference type="ARBA" id="ARBA00004571"/>
    </source>
</evidence>
<evidence type="ECO:0000256" key="6">
    <source>
        <dbReference type="ARBA" id="ARBA00023077"/>
    </source>
</evidence>
<dbReference type="AlphaFoldDB" id="A0A0H4PVY8"/>
<dbReference type="GO" id="GO:0044718">
    <property type="term" value="P:siderophore transmembrane transport"/>
    <property type="evidence" value="ECO:0007669"/>
    <property type="project" value="TreeGrafter"/>
</dbReference>
<evidence type="ECO:0000313" key="14">
    <source>
        <dbReference type="EMBL" id="AKP52552.1"/>
    </source>
</evidence>
<evidence type="ECO:0000256" key="4">
    <source>
        <dbReference type="ARBA" id="ARBA00022692"/>
    </source>
</evidence>
<dbReference type="Proteomes" id="UP000036520">
    <property type="component" value="Chromosome"/>
</dbReference>
<name>A0A0H4PVY8_9BACT</name>
<keyword evidence="4 10" id="KW-0812">Transmembrane</keyword>
<keyword evidence="7 10" id="KW-0472">Membrane</keyword>
<keyword evidence="5" id="KW-0732">Signal</keyword>
<dbReference type="InterPro" id="IPR012910">
    <property type="entry name" value="Plug_dom"/>
</dbReference>
<keyword evidence="9 10" id="KW-0998">Cell outer membrane</keyword>
<dbReference type="InterPro" id="IPR039426">
    <property type="entry name" value="TonB-dep_rcpt-like"/>
</dbReference>
<dbReference type="InterPro" id="IPR037066">
    <property type="entry name" value="Plug_dom_sf"/>
</dbReference>
<dbReference type="GO" id="GO:0009279">
    <property type="term" value="C:cell outer membrane"/>
    <property type="evidence" value="ECO:0007669"/>
    <property type="project" value="UniProtKB-SubCell"/>
</dbReference>
<protein>
    <submittedName>
        <fullName evidence="14">TonB-dependent receptor</fullName>
    </submittedName>
</protein>
<evidence type="ECO:0000256" key="2">
    <source>
        <dbReference type="ARBA" id="ARBA00022448"/>
    </source>
</evidence>
<gene>
    <name evidence="14" type="ORF">CA2015_3154</name>
</gene>
<dbReference type="Pfam" id="PF07715">
    <property type="entry name" value="Plug"/>
    <property type="match status" value="1"/>
</dbReference>
<evidence type="ECO:0000256" key="9">
    <source>
        <dbReference type="ARBA" id="ARBA00023237"/>
    </source>
</evidence>
<dbReference type="RefSeq" id="WP_048642754.1">
    <property type="nucleotide sequence ID" value="NZ_CP012040.1"/>
</dbReference>
<comment type="subcellular location">
    <subcellularLocation>
        <location evidence="1 10">Cell outer membrane</location>
        <topology evidence="1 10">Multi-pass membrane protein</topology>
    </subcellularLocation>
</comment>
<dbReference type="Pfam" id="PF00593">
    <property type="entry name" value="TonB_dep_Rec_b-barrel"/>
    <property type="match status" value="1"/>
</dbReference>
<evidence type="ECO:0000256" key="5">
    <source>
        <dbReference type="ARBA" id="ARBA00022729"/>
    </source>
</evidence>
<dbReference type="OrthoDB" id="9762903at2"/>
<evidence type="ECO:0000256" key="7">
    <source>
        <dbReference type="ARBA" id="ARBA00023136"/>
    </source>
</evidence>
<evidence type="ECO:0000256" key="8">
    <source>
        <dbReference type="ARBA" id="ARBA00023170"/>
    </source>
</evidence>
<dbReference type="GO" id="GO:0015344">
    <property type="term" value="F:siderophore uptake transmembrane transporter activity"/>
    <property type="evidence" value="ECO:0007669"/>
    <property type="project" value="TreeGrafter"/>
</dbReference>
<dbReference type="KEGG" id="camu:CA2015_3154"/>
<reference evidence="14 15" key="1">
    <citation type="submission" date="2015-07" db="EMBL/GenBank/DDBJ databases">
        <authorList>
            <person name="Kim K.M."/>
        </authorList>
    </citation>
    <scope>NUCLEOTIDE SEQUENCE [LARGE SCALE GENOMIC DNA]</scope>
    <source>
        <strain evidence="14 15">KCTC 12363</strain>
    </source>
</reference>
<evidence type="ECO:0000259" key="12">
    <source>
        <dbReference type="Pfam" id="PF00593"/>
    </source>
</evidence>
<accession>A0A0H4PVY8</accession>
<dbReference type="STRING" id="320787.CA2015_3154"/>
<feature type="domain" description="TonB-dependent receptor plug" evidence="13">
    <location>
        <begin position="48"/>
        <end position="147"/>
    </location>
</feature>
<comment type="similarity">
    <text evidence="10 11">Belongs to the TonB-dependent receptor family.</text>
</comment>
<evidence type="ECO:0000259" key="13">
    <source>
        <dbReference type="Pfam" id="PF07715"/>
    </source>
</evidence>
<keyword evidence="6 11" id="KW-0798">TonB box</keyword>
<evidence type="ECO:0000256" key="10">
    <source>
        <dbReference type="PROSITE-ProRule" id="PRU01360"/>
    </source>
</evidence>
<dbReference type="PROSITE" id="PS52016">
    <property type="entry name" value="TONB_DEPENDENT_REC_3"/>
    <property type="match status" value="1"/>
</dbReference>
<keyword evidence="3 10" id="KW-1134">Transmembrane beta strand</keyword>
<proteinExistence type="inferred from homology"/>
<keyword evidence="15" id="KW-1185">Reference proteome</keyword>
<dbReference type="Gene3D" id="2.170.130.10">
    <property type="entry name" value="TonB-dependent receptor, plug domain"/>
    <property type="match status" value="1"/>
</dbReference>
<keyword evidence="8 14" id="KW-0675">Receptor</keyword>
<dbReference type="SUPFAM" id="SSF56935">
    <property type="entry name" value="Porins"/>
    <property type="match status" value="1"/>
</dbReference>
<dbReference type="InterPro" id="IPR000531">
    <property type="entry name" value="Beta-barrel_TonB"/>
</dbReference>
<dbReference type="PANTHER" id="PTHR30069">
    <property type="entry name" value="TONB-DEPENDENT OUTER MEMBRANE RECEPTOR"/>
    <property type="match status" value="1"/>
</dbReference>
<dbReference type="Gene3D" id="2.40.170.20">
    <property type="entry name" value="TonB-dependent receptor, beta-barrel domain"/>
    <property type="match status" value="1"/>
</dbReference>
<evidence type="ECO:0000256" key="3">
    <source>
        <dbReference type="ARBA" id="ARBA00022452"/>
    </source>
</evidence>
<keyword evidence="2 10" id="KW-0813">Transport</keyword>
<sequence length="628" mass="71328">MSLIACLVFFITGWQSEPDSARAFRQDTLELAKVEVHAAALRKYAFGQYVRTLDSDRLDQLSGYSMGEVLQQETGLFLRQYGSGMLASLSMRGTSAGHNALFWNGLPVNSPSLGQADYSIFPIGGFDEVNIHYGSSGALYGTDAIGGSVHLSSDLDFNSGNELKIGTLLGSFGRWHQQVSYRQGTEKFAFRTNVYRNYTANNFTYKDWASPGTPEKWQDHARVSQIGLVQDIAFKISRKQTLKANLWINSNDRQIQPLLGSAVRDVQEDRSVRTVIDYAFTGEKFTWTAKTGISSDVMVFNTDRNQTRLFLLGTSLDYSFSQKWQTLAGIRYSHIKGQLATYDSQEQRLELYQATNFKPWQNLGISMQLRQLIHEGEAAPFTPSLGVEWAFLTSNRWNWQLISNLSRSFKIPTLNDRLWVPGGNPDLNPEKSLSKEIGLTSKAKLSAFSIENRLTYFHMGVDDWILWLPNSTYWQAENVRSVVNQGLEYFFKGQFKQGRNSWGLNVDYSMNSAINQSGDQGNPLSQGKQLPYVPKHKIHTQGNLQNGPYKIYIQQQWTSERYVTTDNQSLLTSYNLWDTGLTYAFDWKGKLNGNLGFHTNNIFNVDYQVVRLRSMPGRNFQFNLNVVL</sequence>
<dbReference type="InterPro" id="IPR036942">
    <property type="entry name" value="Beta-barrel_TonB_sf"/>
</dbReference>
<evidence type="ECO:0000313" key="15">
    <source>
        <dbReference type="Proteomes" id="UP000036520"/>
    </source>
</evidence>
<dbReference type="EMBL" id="CP012040">
    <property type="protein sequence ID" value="AKP52552.1"/>
    <property type="molecule type" value="Genomic_DNA"/>
</dbReference>
<feature type="domain" description="TonB-dependent receptor-like beta-barrel" evidence="12">
    <location>
        <begin position="156"/>
        <end position="594"/>
    </location>
</feature>
<evidence type="ECO:0000256" key="11">
    <source>
        <dbReference type="RuleBase" id="RU003357"/>
    </source>
</evidence>
<dbReference type="PANTHER" id="PTHR30069:SF29">
    <property type="entry name" value="HEMOGLOBIN AND HEMOGLOBIN-HAPTOGLOBIN-BINDING PROTEIN 1-RELATED"/>
    <property type="match status" value="1"/>
</dbReference>
<organism evidence="14 15">
    <name type="scientific">Cyclobacterium amurskyense</name>
    <dbReference type="NCBI Taxonomy" id="320787"/>
    <lineage>
        <taxon>Bacteria</taxon>
        <taxon>Pseudomonadati</taxon>
        <taxon>Bacteroidota</taxon>
        <taxon>Cytophagia</taxon>
        <taxon>Cytophagales</taxon>
        <taxon>Cyclobacteriaceae</taxon>
        <taxon>Cyclobacterium</taxon>
    </lineage>
</organism>